<evidence type="ECO:0000256" key="1">
    <source>
        <dbReference type="SAM" id="MobiDB-lite"/>
    </source>
</evidence>
<name>A0A485L354_9STRA</name>
<keyword evidence="2" id="KW-0472">Membrane</keyword>
<keyword evidence="2" id="KW-1133">Transmembrane helix</keyword>
<feature type="region of interest" description="Disordered" evidence="1">
    <location>
        <begin position="1"/>
        <end position="155"/>
    </location>
</feature>
<feature type="compositionally biased region" description="Pro residues" evidence="1">
    <location>
        <begin position="49"/>
        <end position="68"/>
    </location>
</feature>
<keyword evidence="2" id="KW-0812">Transmembrane</keyword>
<feature type="transmembrane region" description="Helical" evidence="2">
    <location>
        <begin position="210"/>
        <end position="233"/>
    </location>
</feature>
<keyword evidence="5" id="KW-1185">Reference proteome</keyword>
<organism evidence="4 5">
    <name type="scientific">Aphanomyces stellatus</name>
    <dbReference type="NCBI Taxonomy" id="120398"/>
    <lineage>
        <taxon>Eukaryota</taxon>
        <taxon>Sar</taxon>
        <taxon>Stramenopiles</taxon>
        <taxon>Oomycota</taxon>
        <taxon>Saprolegniomycetes</taxon>
        <taxon>Saprolegniales</taxon>
        <taxon>Verrucalvaceae</taxon>
        <taxon>Aphanomyces</taxon>
    </lineage>
</organism>
<accession>A0A485L354</accession>
<feature type="compositionally biased region" description="Low complexity" evidence="1">
    <location>
        <begin position="107"/>
        <end position="135"/>
    </location>
</feature>
<evidence type="ECO:0000313" key="4">
    <source>
        <dbReference type="EMBL" id="VFT91268.1"/>
    </source>
</evidence>
<dbReference type="EMBL" id="CAADRA010005563">
    <property type="protein sequence ID" value="VFT91268.1"/>
    <property type="molecule type" value="Genomic_DNA"/>
</dbReference>
<dbReference type="OrthoDB" id="79529at2759"/>
<evidence type="ECO:0000313" key="5">
    <source>
        <dbReference type="Proteomes" id="UP000332933"/>
    </source>
</evidence>
<dbReference type="EMBL" id="VJMH01005542">
    <property type="protein sequence ID" value="KAF0694676.1"/>
    <property type="molecule type" value="Genomic_DNA"/>
</dbReference>
<evidence type="ECO:0000313" key="3">
    <source>
        <dbReference type="EMBL" id="KAF0694676.1"/>
    </source>
</evidence>
<gene>
    <name evidence="4" type="primary">Aste57867_14446</name>
    <name evidence="3" type="ORF">As57867_014392</name>
    <name evidence="4" type="ORF">ASTE57867_14446</name>
</gene>
<sequence>MMLLPPPRFPPRELQNLESYTNGEGISDSGDIITAKPHADGGPSRPPRRSPLPRPTHPPSTAPPPQPTDDPETIPPTMDAPATPPPTDPPTKRPTELPTNPPTEAGTAVPSTTPETTTPMRALAPTTPPATTVTWTPPPTNQPPVMDAPSPTLSTSWTTQTPLVAASMPTPAMEAYDLPPPPSPLATPIDLASHVDTHATTTALSSSFPLFGVLAVVGGVIAIVATIVIASYYRRRYREMSLAYLRNMPSNAWTFASTTSVDGPGGAPPPRSPSMSVWTNPNRAASEYGVLAGRKEQRSPAPSEYSTRRARLTDLQTEVNHEAMQHNPWYVEATASSQACEVTALSPIAAGRRHPNHPFFDSQLSYSSVEDDDATSAMSFQTTSTPRSKASAAHQLSMSSWDTDMA</sequence>
<dbReference type="AlphaFoldDB" id="A0A485L354"/>
<evidence type="ECO:0000256" key="2">
    <source>
        <dbReference type="SAM" id="Phobius"/>
    </source>
</evidence>
<feature type="region of interest" description="Disordered" evidence="1">
    <location>
        <begin position="377"/>
        <end position="406"/>
    </location>
</feature>
<reference evidence="3" key="2">
    <citation type="submission" date="2019-06" db="EMBL/GenBank/DDBJ databases">
        <title>Genomics analysis of Aphanomyces spp. identifies a new class of oomycete effector associated with host adaptation.</title>
        <authorList>
            <person name="Gaulin E."/>
        </authorList>
    </citation>
    <scope>NUCLEOTIDE SEQUENCE</scope>
    <source>
        <strain evidence="3">CBS 578.67</strain>
    </source>
</reference>
<protein>
    <submittedName>
        <fullName evidence="4">Aste57867_14446 protein</fullName>
    </submittedName>
</protein>
<dbReference type="Proteomes" id="UP000332933">
    <property type="component" value="Unassembled WGS sequence"/>
</dbReference>
<reference evidence="4 5" key="1">
    <citation type="submission" date="2019-03" db="EMBL/GenBank/DDBJ databases">
        <authorList>
            <person name="Gaulin E."/>
            <person name="Dumas B."/>
        </authorList>
    </citation>
    <scope>NUCLEOTIDE SEQUENCE [LARGE SCALE GENOMIC DNA]</scope>
    <source>
        <strain evidence="4">CBS 568.67</strain>
    </source>
</reference>
<proteinExistence type="predicted"/>